<gene>
    <name evidence="3" type="ORF">PGQ11_008844</name>
</gene>
<evidence type="ECO:0000313" key="3">
    <source>
        <dbReference type="EMBL" id="KAK8862609.1"/>
    </source>
</evidence>
<evidence type="ECO:0000256" key="1">
    <source>
        <dbReference type="SAM" id="MobiDB-lite"/>
    </source>
</evidence>
<reference evidence="3 4" key="1">
    <citation type="journal article" date="2024" name="IMA Fungus">
        <title>Apiospora arundinis, a panoply of carbohydrate-active enzymes and secondary metabolites.</title>
        <authorList>
            <person name="Sorensen T."/>
            <person name="Petersen C."/>
            <person name="Muurmann A.T."/>
            <person name="Christiansen J.V."/>
            <person name="Brundto M.L."/>
            <person name="Overgaard C.K."/>
            <person name="Boysen A.T."/>
            <person name="Wollenberg R.D."/>
            <person name="Larsen T.O."/>
            <person name="Sorensen J.L."/>
            <person name="Nielsen K.L."/>
            <person name="Sondergaard T.E."/>
        </authorList>
    </citation>
    <scope>NUCLEOTIDE SEQUENCE [LARGE SCALE GENOMIC DNA]</scope>
    <source>
        <strain evidence="3 4">AAU 773</strain>
    </source>
</reference>
<protein>
    <recommendedName>
        <fullName evidence="2">DUF6604 domain-containing protein</fullName>
    </recommendedName>
</protein>
<feature type="region of interest" description="Disordered" evidence="1">
    <location>
        <begin position="146"/>
        <end position="169"/>
    </location>
</feature>
<sequence length="859" mass="97822">MAARTSPPTEILTTYRQYKRDTESVAGWLAENAVQCGFMLAGAVTDSGPRLKGKARKQARAAKAQATYTVKVSEFIEMADTIAKAKPRPYIPQALGCLFRRAIGARRECTHWYQHQGKGDDLKNKKHQHFTDVLQVAWQTLRPLQAAQTKRTGSAKSNAKERNDDNAPLTSENIFSALSIQYTVDSDFDETDEPIESAFFELPGITPAAIEKEEEDIEADFFFAIYSFLCDVKKLRSFVQHSWSEYASGKMELGVASLLTNTAIHLVRREEQALDLCIQRPKKYPASQFPVWTFPALFMYTHHRRSSKTRAVGIQDFIFPSSWTADLNCETATLCMWLVYNAVKCAVAELADPVKTGPRRKTFFAGGTWLLAPYECNESKNATFERIRKLLPDFYATAVRFPGTFANDEITRGIGKIFRSRTLPVWAVFGIQVLLDTQDILQDSPTKQPLQELQSHLRGMMETTELYERENNPFGVDAKNHGCTEFWVREGLIDMRDLVLGDAFRNDVRLMLVYERDPKQEIANLECTKEDYYYLKRHPLRCGLLKYCMYLSSHCPGVCYEKHWQGLVSLVHIYAACRRLHPDEPAWPDMELFLHNQDMNYIFVGGIPKSTPEALRKISLAFGCRDSERAMKGPLKLRLVSDPNPLEGILREWIRGGEKAENSGDWLLDFMAAMYDPKSLRERAQRAGLSASEAESQIAQWSHVGADPAQVLHVLSFYLTTDTDLYFEWHQMHAYAEKILSDMNTVIHNKTGNRYRFAPIVAYEALVQAKSAEETRTKAYILDTAWNSIKKLVTEEGLGDKIIAGIVERAGEQPRYPCKYVAKQLDKLYKNWSQELRRKSSAYNKLAKMMADESANVEA</sequence>
<evidence type="ECO:0000259" key="2">
    <source>
        <dbReference type="Pfam" id="PF20253"/>
    </source>
</evidence>
<feature type="compositionally biased region" description="Polar residues" evidence="1">
    <location>
        <begin position="146"/>
        <end position="157"/>
    </location>
</feature>
<dbReference type="Proteomes" id="UP001390339">
    <property type="component" value="Unassembled WGS sequence"/>
</dbReference>
<dbReference type="PANTHER" id="PTHR38795">
    <property type="entry name" value="DUF6604 DOMAIN-CONTAINING PROTEIN"/>
    <property type="match status" value="1"/>
</dbReference>
<accession>A0ABR2IGI9</accession>
<comment type="caution">
    <text evidence="3">The sequence shown here is derived from an EMBL/GenBank/DDBJ whole genome shotgun (WGS) entry which is preliminary data.</text>
</comment>
<keyword evidence="4" id="KW-1185">Reference proteome</keyword>
<dbReference type="PANTHER" id="PTHR38795:SF1">
    <property type="entry name" value="DUF6604 DOMAIN-CONTAINING PROTEIN"/>
    <property type="match status" value="1"/>
</dbReference>
<name>A0ABR2IGI9_9PEZI</name>
<dbReference type="EMBL" id="JAPCWZ010000005">
    <property type="protein sequence ID" value="KAK8862609.1"/>
    <property type="molecule type" value="Genomic_DNA"/>
</dbReference>
<feature type="domain" description="DUF6604" evidence="2">
    <location>
        <begin position="16"/>
        <end position="274"/>
    </location>
</feature>
<evidence type="ECO:0000313" key="4">
    <source>
        <dbReference type="Proteomes" id="UP001390339"/>
    </source>
</evidence>
<dbReference type="Pfam" id="PF20253">
    <property type="entry name" value="DUF6604"/>
    <property type="match status" value="1"/>
</dbReference>
<proteinExistence type="predicted"/>
<dbReference type="InterPro" id="IPR046539">
    <property type="entry name" value="DUF6604"/>
</dbReference>
<organism evidence="3 4">
    <name type="scientific">Apiospora arundinis</name>
    <dbReference type="NCBI Taxonomy" id="335852"/>
    <lineage>
        <taxon>Eukaryota</taxon>
        <taxon>Fungi</taxon>
        <taxon>Dikarya</taxon>
        <taxon>Ascomycota</taxon>
        <taxon>Pezizomycotina</taxon>
        <taxon>Sordariomycetes</taxon>
        <taxon>Xylariomycetidae</taxon>
        <taxon>Amphisphaeriales</taxon>
        <taxon>Apiosporaceae</taxon>
        <taxon>Apiospora</taxon>
    </lineage>
</organism>